<feature type="non-terminal residue" evidence="1">
    <location>
        <position position="219"/>
    </location>
</feature>
<dbReference type="NCBIfam" id="TIGR02757">
    <property type="entry name" value="TIGR02757 family protein"/>
    <property type="match status" value="1"/>
</dbReference>
<gene>
    <name evidence="1" type="ORF">IAC47_04495</name>
</gene>
<proteinExistence type="predicted"/>
<evidence type="ECO:0000313" key="2">
    <source>
        <dbReference type="Proteomes" id="UP000824267"/>
    </source>
</evidence>
<dbReference type="EMBL" id="DXGG01000141">
    <property type="protein sequence ID" value="HIW87517.1"/>
    <property type="molecule type" value="Genomic_DNA"/>
</dbReference>
<dbReference type="AlphaFoldDB" id="A0A9D1RIZ5"/>
<accession>A0A9D1RIZ5</accession>
<evidence type="ECO:0000313" key="1">
    <source>
        <dbReference type="EMBL" id="HIW87517.1"/>
    </source>
</evidence>
<protein>
    <submittedName>
        <fullName evidence="1">TIGR02757 family protein</fullName>
    </submittedName>
</protein>
<reference evidence="1" key="2">
    <citation type="submission" date="2021-04" db="EMBL/GenBank/DDBJ databases">
        <authorList>
            <person name="Gilroy R."/>
        </authorList>
    </citation>
    <scope>NUCLEOTIDE SEQUENCE</scope>
    <source>
        <strain evidence="1">Gambia16-930</strain>
    </source>
</reference>
<dbReference type="Pfam" id="PF09674">
    <property type="entry name" value="DUF2400"/>
    <property type="match status" value="1"/>
</dbReference>
<organism evidence="1 2">
    <name type="scientific">Candidatus Onthomorpha intestinigallinarum</name>
    <dbReference type="NCBI Taxonomy" id="2840880"/>
    <lineage>
        <taxon>Bacteria</taxon>
        <taxon>Pseudomonadati</taxon>
        <taxon>Bacteroidota</taxon>
        <taxon>Bacteroidia</taxon>
        <taxon>Bacteroidales</taxon>
        <taxon>Candidatus Onthomorpha</taxon>
    </lineage>
</organism>
<sequence length="219" mass="25842">MMNNNMKQLLNSLAARYNRKDFIKDDPVRFPHRYKNKTDVEISAFVSAWIAYGQRTQIIKTLERLHAEYEGSPTEFIRQGKFMRYKDDKSSLYRFFKGEDYYSLCERFHTVLFEENYPDLESRIVATELDSRKMKSNSTAIESSFTEVLSVLEKIISLFPNQKGIPKDTSSACKRLCLFLRWMTRNDGVVDLGFWHLLRPGELIIPLDTHVYRLSRELN</sequence>
<dbReference type="Proteomes" id="UP000824267">
    <property type="component" value="Unassembled WGS sequence"/>
</dbReference>
<reference evidence="1" key="1">
    <citation type="journal article" date="2021" name="PeerJ">
        <title>Extensive microbial diversity within the chicken gut microbiome revealed by metagenomics and culture.</title>
        <authorList>
            <person name="Gilroy R."/>
            <person name="Ravi A."/>
            <person name="Getino M."/>
            <person name="Pursley I."/>
            <person name="Horton D.L."/>
            <person name="Alikhan N.F."/>
            <person name="Baker D."/>
            <person name="Gharbi K."/>
            <person name="Hall N."/>
            <person name="Watson M."/>
            <person name="Adriaenssens E.M."/>
            <person name="Foster-Nyarko E."/>
            <person name="Jarju S."/>
            <person name="Secka A."/>
            <person name="Antonio M."/>
            <person name="Oren A."/>
            <person name="Chaudhuri R.R."/>
            <person name="La Ragione R."/>
            <person name="Hildebrand F."/>
            <person name="Pallen M.J."/>
        </authorList>
    </citation>
    <scope>NUCLEOTIDE SEQUENCE</scope>
    <source>
        <strain evidence="1">Gambia16-930</strain>
    </source>
</reference>
<comment type="caution">
    <text evidence="1">The sequence shown here is derived from an EMBL/GenBank/DDBJ whole genome shotgun (WGS) entry which is preliminary data.</text>
</comment>
<name>A0A9D1RIZ5_9BACT</name>
<dbReference type="InterPro" id="IPR014127">
    <property type="entry name" value="CHP02757"/>
</dbReference>